<gene>
    <name evidence="5" type="ORF">GT747_03120</name>
    <name evidence="6" type="ORF">SAMN05444424_0426</name>
</gene>
<evidence type="ECO:0000256" key="1">
    <source>
        <dbReference type="ARBA" id="ARBA00006153"/>
    </source>
</evidence>
<dbReference type="Gene3D" id="3.30.70.360">
    <property type="match status" value="1"/>
</dbReference>
<reference evidence="5 8" key="3">
    <citation type="journal article" date="2019" name="Nat. Med.">
        <title>A library of human gut bacterial isolates paired with longitudinal multiomics data enables mechanistic microbiome research.</title>
        <authorList>
            <person name="Poyet M."/>
            <person name="Groussin M."/>
            <person name="Gibbons S.M."/>
            <person name="Avila-Pacheco J."/>
            <person name="Jiang X."/>
            <person name="Kearney S.M."/>
            <person name="Perrotta A.R."/>
            <person name="Berdy B."/>
            <person name="Zhao S."/>
            <person name="Lieberman T.D."/>
            <person name="Swanson P.K."/>
            <person name="Smith M."/>
            <person name="Roesemann S."/>
            <person name="Alexander J.E."/>
            <person name="Rich S.A."/>
            <person name="Livny J."/>
            <person name="Vlamakis H."/>
            <person name="Clish C."/>
            <person name="Bullock K."/>
            <person name="Deik A."/>
            <person name="Scott J."/>
            <person name="Pierce K.A."/>
            <person name="Xavier R.J."/>
            <person name="Alm E.J."/>
        </authorList>
    </citation>
    <scope>NUCLEOTIDE SEQUENCE [LARGE SCALE GENOMIC DNA]</scope>
    <source>
        <strain evidence="5 8">BIOML-A2</strain>
    </source>
</reference>
<dbReference type="RefSeq" id="WP_021658249.1">
    <property type="nucleotide sequence ID" value="NZ_FQVY01000001.1"/>
</dbReference>
<name>A0AAP1LHX5_9FIRM</name>
<dbReference type="CDD" id="cd03886">
    <property type="entry name" value="M20_Acy1"/>
    <property type="match status" value="1"/>
</dbReference>
<proteinExistence type="inferred from homology"/>
<dbReference type="Pfam" id="PF07687">
    <property type="entry name" value="M20_dimer"/>
    <property type="match status" value="1"/>
</dbReference>
<keyword evidence="8" id="KW-1185">Reference proteome</keyword>
<comment type="cofactor">
    <cofactor evidence="3">
        <name>Mn(2+)</name>
        <dbReference type="ChEBI" id="CHEBI:29035"/>
    </cofactor>
    <text evidence="3">The Mn(2+) ion enhances activity.</text>
</comment>
<dbReference type="FunFam" id="3.30.70.360:FF:000014">
    <property type="entry name" value="N-acyl-L-amino acid amidohydrolase"/>
    <property type="match status" value="1"/>
</dbReference>
<dbReference type="GO" id="GO:0046872">
    <property type="term" value="F:metal ion binding"/>
    <property type="evidence" value="ECO:0007669"/>
    <property type="project" value="UniProtKB-KW"/>
</dbReference>
<keyword evidence="3" id="KW-0464">Manganese</keyword>
<dbReference type="Gene3D" id="3.40.630.10">
    <property type="entry name" value="Zn peptidases"/>
    <property type="match status" value="1"/>
</dbReference>
<organism evidence="6 7">
    <name type="scientific">Bittarella massiliensis</name>
    <name type="common">ex Durand et al. 2017</name>
    <dbReference type="NCBI Taxonomy" id="1720313"/>
    <lineage>
        <taxon>Bacteria</taxon>
        <taxon>Bacillati</taxon>
        <taxon>Bacillota</taxon>
        <taxon>Clostridia</taxon>
        <taxon>Eubacteriales</taxon>
        <taxon>Oscillospiraceae</taxon>
        <taxon>Bittarella (ex Durand et al. 2017)</taxon>
    </lineage>
</organism>
<dbReference type="EMBL" id="WWVX01000001">
    <property type="protein sequence ID" value="MZL68767.1"/>
    <property type="molecule type" value="Genomic_DNA"/>
</dbReference>
<dbReference type="PANTHER" id="PTHR11014:SF63">
    <property type="entry name" value="METALLOPEPTIDASE, PUTATIVE (AFU_ORTHOLOGUE AFUA_6G09600)-RELATED"/>
    <property type="match status" value="1"/>
</dbReference>
<dbReference type="NCBIfam" id="TIGR01891">
    <property type="entry name" value="amidohydrolases"/>
    <property type="match status" value="1"/>
</dbReference>
<keyword evidence="3" id="KW-0479">Metal-binding</keyword>
<evidence type="ECO:0000313" key="5">
    <source>
        <dbReference type="EMBL" id="MZL68767.1"/>
    </source>
</evidence>
<dbReference type="EMBL" id="FQVY01000001">
    <property type="protein sequence ID" value="SHF71324.1"/>
    <property type="molecule type" value="Genomic_DNA"/>
</dbReference>
<dbReference type="InterPro" id="IPR017439">
    <property type="entry name" value="Amidohydrolase"/>
</dbReference>
<dbReference type="PANTHER" id="PTHR11014">
    <property type="entry name" value="PEPTIDASE M20 FAMILY MEMBER"/>
    <property type="match status" value="1"/>
</dbReference>
<evidence type="ECO:0000259" key="4">
    <source>
        <dbReference type="Pfam" id="PF07687"/>
    </source>
</evidence>
<dbReference type="GO" id="GO:0016787">
    <property type="term" value="F:hydrolase activity"/>
    <property type="evidence" value="ECO:0007669"/>
    <property type="project" value="UniProtKB-KW"/>
</dbReference>
<comment type="similarity">
    <text evidence="1">Belongs to the peptidase M20 family.</text>
</comment>
<evidence type="ECO:0000313" key="7">
    <source>
        <dbReference type="Proteomes" id="UP000184089"/>
    </source>
</evidence>
<evidence type="ECO:0000313" key="6">
    <source>
        <dbReference type="EMBL" id="SHF71324.1"/>
    </source>
</evidence>
<feature type="binding site" evidence="3">
    <location>
        <position position="101"/>
    </location>
    <ligand>
        <name>Mn(2+)</name>
        <dbReference type="ChEBI" id="CHEBI:29035"/>
        <label>2</label>
    </ligand>
</feature>
<keyword evidence="2" id="KW-0378">Hydrolase</keyword>
<feature type="binding site" evidence="3">
    <location>
        <position position="163"/>
    </location>
    <ligand>
        <name>Mn(2+)</name>
        <dbReference type="ChEBI" id="CHEBI:29035"/>
        <label>2</label>
    </ligand>
</feature>
<reference evidence="7" key="1">
    <citation type="submission" date="2016-11" db="EMBL/GenBank/DDBJ databases">
        <authorList>
            <person name="Jaros S."/>
            <person name="Januszkiewicz K."/>
            <person name="Wedrychowicz H."/>
        </authorList>
    </citation>
    <scope>NUCLEOTIDE SEQUENCE [LARGE SCALE GENOMIC DNA]</scope>
    <source>
        <strain evidence="7">DSM 4029</strain>
    </source>
</reference>
<dbReference type="PIRSF" id="PIRSF005962">
    <property type="entry name" value="Pept_M20D_amidohydro"/>
    <property type="match status" value="1"/>
</dbReference>
<dbReference type="Pfam" id="PF01546">
    <property type="entry name" value="Peptidase_M20"/>
    <property type="match status" value="1"/>
</dbReference>
<evidence type="ECO:0000256" key="3">
    <source>
        <dbReference type="PIRSR" id="PIRSR005962-1"/>
    </source>
</evidence>
<dbReference type="Proteomes" id="UP000474718">
    <property type="component" value="Unassembled WGS sequence"/>
</dbReference>
<dbReference type="SUPFAM" id="SSF53187">
    <property type="entry name" value="Zn-dependent exopeptidases"/>
    <property type="match status" value="1"/>
</dbReference>
<dbReference type="SUPFAM" id="SSF55031">
    <property type="entry name" value="Bacterial exopeptidase dimerisation domain"/>
    <property type="match status" value="1"/>
</dbReference>
<reference evidence="6" key="2">
    <citation type="submission" date="2016-11" db="EMBL/GenBank/DDBJ databases">
        <authorList>
            <person name="Varghese N."/>
            <person name="Submissions S."/>
        </authorList>
    </citation>
    <scope>NUCLEOTIDE SEQUENCE</scope>
    <source>
        <strain evidence="6">DSM 4029</strain>
    </source>
</reference>
<accession>A0AAP1LHX5</accession>
<feature type="domain" description="Peptidase M20 dimerisation" evidence="4">
    <location>
        <begin position="187"/>
        <end position="281"/>
    </location>
</feature>
<evidence type="ECO:0000256" key="2">
    <source>
        <dbReference type="ARBA" id="ARBA00022801"/>
    </source>
</evidence>
<dbReference type="InterPro" id="IPR002933">
    <property type="entry name" value="Peptidase_M20"/>
</dbReference>
<sequence length="392" mass="43016">MRHPLLERAWELQDQMVADRRYLHQNPELGFELPLTTAYVKKRLAEMGYEVEDICPSGFVAMAGKKTDGKVLLVRADMDALPMAEETDEPFKSQNGAMHSCGHDIHTATLLGAAQLLKEHEDELEGRVKLCFQPAEEPIKGAVEMIEKGVLENPHVDAVFGTHTSIPMKAGAVRLLEGPILASSDIFKVTIHGEGSHGSMPETGVDPVNVAAHVVIALQSIIAREVSALQPVVLTFGSIQAGQAPNIVPSDCVLQGTLRAFDPEVRKFAKGRMEEIIHSTAATFRATAEISYESETPPTVNDPAFTREMQGYMREVVGEDCITEGPRIMGSDDFAYFTEQRPGAMFHCGMGTREEGHLFGLHNPKALFDERSLPAVAAVYANCCIQWLKHNK</sequence>
<comment type="caution">
    <text evidence="6">The sequence shown here is derived from an EMBL/GenBank/DDBJ whole genome shotgun (WGS) entry which is preliminary data.</text>
</comment>
<feature type="binding site" evidence="3">
    <location>
        <position position="362"/>
    </location>
    <ligand>
        <name>Mn(2+)</name>
        <dbReference type="ChEBI" id="CHEBI:29035"/>
        <label>2</label>
    </ligand>
</feature>
<feature type="binding site" evidence="3">
    <location>
        <position position="103"/>
    </location>
    <ligand>
        <name>Mn(2+)</name>
        <dbReference type="ChEBI" id="CHEBI:29035"/>
        <label>2</label>
    </ligand>
</feature>
<protein>
    <submittedName>
        <fullName evidence="6">Amidohydrolase</fullName>
    </submittedName>
</protein>
<dbReference type="Proteomes" id="UP000184089">
    <property type="component" value="Unassembled WGS sequence"/>
</dbReference>
<dbReference type="InterPro" id="IPR011650">
    <property type="entry name" value="Peptidase_M20_dimer"/>
</dbReference>
<dbReference type="AlphaFoldDB" id="A0AAP1LHX5"/>
<dbReference type="InterPro" id="IPR036264">
    <property type="entry name" value="Bact_exopeptidase_dim_dom"/>
</dbReference>
<feature type="binding site" evidence="3">
    <location>
        <position position="137"/>
    </location>
    <ligand>
        <name>Mn(2+)</name>
        <dbReference type="ChEBI" id="CHEBI:29035"/>
        <label>2</label>
    </ligand>
</feature>
<evidence type="ECO:0000313" key="8">
    <source>
        <dbReference type="Proteomes" id="UP000474718"/>
    </source>
</evidence>